<accession>A0A2J6RES8</accession>
<keyword evidence="4 8" id="KW-0812">Transmembrane</keyword>
<feature type="transmembrane region" description="Helical" evidence="8">
    <location>
        <begin position="308"/>
        <end position="328"/>
    </location>
</feature>
<feature type="transmembrane region" description="Helical" evidence="8">
    <location>
        <begin position="156"/>
        <end position="177"/>
    </location>
</feature>
<evidence type="ECO:0000256" key="1">
    <source>
        <dbReference type="ARBA" id="ARBA00004141"/>
    </source>
</evidence>
<keyword evidence="5 8" id="KW-1133">Transmembrane helix</keyword>
<name>A0A2J6RES8_HYAVF</name>
<feature type="transmembrane region" description="Helical" evidence="8">
    <location>
        <begin position="220"/>
        <end position="241"/>
    </location>
</feature>
<sequence>MSALDEKTGDDDHVEVEDLSPDAGMKDTEALHNLRGTDALMVAIRIEPVKKLSKGMIQLYAICALMMLGASMGGYDASLMGNLLAMPHFQSTFGSSILGVKAGLISSMFAIGSVCALPFIGPAADTWGRRTGIGMGCTIIIMGTIIQGTSHHLPQYLAGRFFLGFGGGIAGAGPAYVVEIAHPVYRGVIAGLFNCCYYVGAVLAAVVLRGCVRYDSNISWTVPTWFQLALPFILLIGCFFIPESPRWQYSHGQIEKCRATLTKYHGDGNPDSVYVQLQMQEFGEWIELEGADKRWWDYRALFNSKASLYRVLLCACAVPAFSQWTGQGGVSYFLPAMLTTMGITSTDVVLDINLGIAIASGISAAVGASFMDRFGRRKMLISCCAVLTLTWVGMIACTSSFYSHGNTSAAKASVAFIFLIGIVFSFAYTPLQQLYPAETLSYQQRAKGLAFAAMCTNATAL</sequence>
<dbReference type="InterPro" id="IPR050360">
    <property type="entry name" value="MFS_Sugar_Transporters"/>
</dbReference>
<dbReference type="AlphaFoldDB" id="A0A2J6RES8"/>
<feature type="transmembrane region" description="Helical" evidence="8">
    <location>
        <begin position="348"/>
        <end position="368"/>
    </location>
</feature>
<dbReference type="InterPro" id="IPR005828">
    <property type="entry name" value="MFS_sugar_transport-like"/>
</dbReference>
<feature type="transmembrane region" description="Helical" evidence="8">
    <location>
        <begin position="132"/>
        <end position="150"/>
    </location>
</feature>
<keyword evidence="6 8" id="KW-0472">Membrane</keyword>
<feature type="compositionally biased region" description="Basic and acidic residues" evidence="7">
    <location>
        <begin position="1"/>
        <end position="11"/>
    </location>
</feature>
<gene>
    <name evidence="10" type="ORF">L207DRAFT_515460</name>
</gene>
<dbReference type="GO" id="GO:0016020">
    <property type="term" value="C:membrane"/>
    <property type="evidence" value="ECO:0007669"/>
    <property type="project" value="UniProtKB-SubCell"/>
</dbReference>
<dbReference type="InterPro" id="IPR036259">
    <property type="entry name" value="MFS_trans_sf"/>
</dbReference>
<comment type="similarity">
    <text evidence="2">Belongs to the major facilitator superfamily. Sugar transporter (TC 2.A.1.1) family.</text>
</comment>
<dbReference type="Gene3D" id="1.20.1250.20">
    <property type="entry name" value="MFS general substrate transporter like domains"/>
    <property type="match status" value="1"/>
</dbReference>
<dbReference type="PANTHER" id="PTHR48022:SF13">
    <property type="entry name" value="MAJOR FACILITATOR SUPERFAMILY (MFS) PROFILE DOMAIN-CONTAINING PROTEIN"/>
    <property type="match status" value="1"/>
</dbReference>
<feature type="transmembrane region" description="Helical" evidence="8">
    <location>
        <begin position="408"/>
        <end position="428"/>
    </location>
</feature>
<keyword evidence="11" id="KW-1185">Reference proteome</keyword>
<dbReference type="InterPro" id="IPR020846">
    <property type="entry name" value="MFS_dom"/>
</dbReference>
<reference evidence="10 11" key="1">
    <citation type="submission" date="2016-04" db="EMBL/GenBank/DDBJ databases">
        <title>A degradative enzymes factory behind the ericoid mycorrhizal symbiosis.</title>
        <authorList>
            <consortium name="DOE Joint Genome Institute"/>
            <person name="Martino E."/>
            <person name="Morin E."/>
            <person name="Grelet G."/>
            <person name="Kuo A."/>
            <person name="Kohler A."/>
            <person name="Daghino S."/>
            <person name="Barry K."/>
            <person name="Choi C."/>
            <person name="Cichocki N."/>
            <person name="Clum A."/>
            <person name="Copeland A."/>
            <person name="Hainaut M."/>
            <person name="Haridas S."/>
            <person name="Labutti K."/>
            <person name="Lindquist E."/>
            <person name="Lipzen A."/>
            <person name="Khouja H.-R."/>
            <person name="Murat C."/>
            <person name="Ohm R."/>
            <person name="Olson A."/>
            <person name="Spatafora J."/>
            <person name="Veneault-Fourrey C."/>
            <person name="Henrissat B."/>
            <person name="Grigoriev I."/>
            <person name="Martin F."/>
            <person name="Perotto S."/>
        </authorList>
    </citation>
    <scope>NUCLEOTIDE SEQUENCE [LARGE SCALE GENOMIC DNA]</scope>
    <source>
        <strain evidence="10 11">F</strain>
    </source>
</reference>
<evidence type="ECO:0000259" key="9">
    <source>
        <dbReference type="PROSITE" id="PS50850"/>
    </source>
</evidence>
<dbReference type="Pfam" id="PF00083">
    <property type="entry name" value="Sugar_tr"/>
    <property type="match status" value="1"/>
</dbReference>
<dbReference type="GO" id="GO:0005351">
    <property type="term" value="F:carbohydrate:proton symporter activity"/>
    <property type="evidence" value="ECO:0007669"/>
    <property type="project" value="TreeGrafter"/>
</dbReference>
<keyword evidence="3" id="KW-0813">Transport</keyword>
<evidence type="ECO:0000256" key="2">
    <source>
        <dbReference type="ARBA" id="ARBA00010992"/>
    </source>
</evidence>
<evidence type="ECO:0000313" key="11">
    <source>
        <dbReference type="Proteomes" id="UP000235786"/>
    </source>
</evidence>
<dbReference type="SUPFAM" id="SSF103473">
    <property type="entry name" value="MFS general substrate transporter"/>
    <property type="match status" value="1"/>
</dbReference>
<feature type="transmembrane region" description="Helical" evidence="8">
    <location>
        <begin position="184"/>
        <end position="208"/>
    </location>
</feature>
<dbReference type="OrthoDB" id="6133115at2759"/>
<evidence type="ECO:0000313" key="10">
    <source>
        <dbReference type="EMBL" id="PMD37018.1"/>
    </source>
</evidence>
<evidence type="ECO:0000256" key="6">
    <source>
        <dbReference type="ARBA" id="ARBA00023136"/>
    </source>
</evidence>
<evidence type="ECO:0000256" key="8">
    <source>
        <dbReference type="SAM" id="Phobius"/>
    </source>
</evidence>
<protein>
    <submittedName>
        <fullName evidence="10">MFS general substrate transporter</fullName>
    </submittedName>
</protein>
<dbReference type="PANTHER" id="PTHR48022">
    <property type="entry name" value="PLASTIDIC GLUCOSE TRANSPORTER 4"/>
    <property type="match status" value="1"/>
</dbReference>
<dbReference type="FunFam" id="1.20.1250.20:FF:000134">
    <property type="entry name" value="MFS sugar transporter protein"/>
    <property type="match status" value="1"/>
</dbReference>
<evidence type="ECO:0000256" key="7">
    <source>
        <dbReference type="SAM" id="MobiDB-lite"/>
    </source>
</evidence>
<feature type="transmembrane region" description="Helical" evidence="8">
    <location>
        <begin position="97"/>
        <end position="120"/>
    </location>
</feature>
<dbReference type="Proteomes" id="UP000235786">
    <property type="component" value="Unassembled WGS sequence"/>
</dbReference>
<organism evidence="10 11">
    <name type="scientific">Hyaloscypha variabilis (strain UAMH 11265 / GT02V1 / F)</name>
    <name type="common">Meliniomyces variabilis</name>
    <dbReference type="NCBI Taxonomy" id="1149755"/>
    <lineage>
        <taxon>Eukaryota</taxon>
        <taxon>Fungi</taxon>
        <taxon>Dikarya</taxon>
        <taxon>Ascomycota</taxon>
        <taxon>Pezizomycotina</taxon>
        <taxon>Leotiomycetes</taxon>
        <taxon>Helotiales</taxon>
        <taxon>Hyaloscyphaceae</taxon>
        <taxon>Hyaloscypha</taxon>
        <taxon>Hyaloscypha variabilis</taxon>
    </lineage>
</organism>
<proteinExistence type="inferred from homology"/>
<feature type="domain" description="Major facilitator superfamily (MFS) profile" evidence="9">
    <location>
        <begin position="62"/>
        <end position="461"/>
    </location>
</feature>
<dbReference type="PROSITE" id="PS50850">
    <property type="entry name" value="MFS"/>
    <property type="match status" value="1"/>
</dbReference>
<evidence type="ECO:0000256" key="4">
    <source>
        <dbReference type="ARBA" id="ARBA00022692"/>
    </source>
</evidence>
<evidence type="ECO:0000256" key="3">
    <source>
        <dbReference type="ARBA" id="ARBA00022448"/>
    </source>
</evidence>
<feature type="region of interest" description="Disordered" evidence="7">
    <location>
        <begin position="1"/>
        <end position="22"/>
    </location>
</feature>
<feature type="transmembrane region" description="Helical" evidence="8">
    <location>
        <begin position="380"/>
        <end position="402"/>
    </location>
</feature>
<feature type="transmembrane region" description="Helical" evidence="8">
    <location>
        <begin position="59"/>
        <end position="77"/>
    </location>
</feature>
<comment type="subcellular location">
    <subcellularLocation>
        <location evidence="1">Membrane</location>
        <topology evidence="1">Multi-pass membrane protein</topology>
    </subcellularLocation>
</comment>
<evidence type="ECO:0000256" key="5">
    <source>
        <dbReference type="ARBA" id="ARBA00022989"/>
    </source>
</evidence>
<dbReference type="EMBL" id="KZ613950">
    <property type="protein sequence ID" value="PMD37018.1"/>
    <property type="molecule type" value="Genomic_DNA"/>
</dbReference>